<name>A0A4Z2IVQ9_9TELE</name>
<evidence type="ECO:0000313" key="2">
    <source>
        <dbReference type="Proteomes" id="UP000314294"/>
    </source>
</evidence>
<accession>A0A4Z2IVQ9</accession>
<dbReference type="AlphaFoldDB" id="A0A4Z2IVQ9"/>
<protein>
    <submittedName>
        <fullName evidence="1">Uncharacterized protein</fullName>
    </submittedName>
</protein>
<dbReference type="Proteomes" id="UP000314294">
    <property type="component" value="Unassembled WGS sequence"/>
</dbReference>
<sequence>MPSPKSSWMLVLNESPCGQAVTRGICHYSSDLAPNGLASASGGLSWSQRREWLQIAVLEERWHSTLKGPLHFKKCTRRSQRTVIDSVCQEDHRWSVCEARLRAKDGSLCVRGTAAAPKPRRAEEVVEKLSVSSLRTPRAGLQADNIGYTSSPDRKCHA</sequence>
<proteinExistence type="predicted"/>
<dbReference type="EMBL" id="SRLO01000044">
    <property type="protein sequence ID" value="TNN81837.1"/>
    <property type="molecule type" value="Genomic_DNA"/>
</dbReference>
<keyword evidence="2" id="KW-1185">Reference proteome</keyword>
<comment type="caution">
    <text evidence="1">The sequence shown here is derived from an EMBL/GenBank/DDBJ whole genome shotgun (WGS) entry which is preliminary data.</text>
</comment>
<evidence type="ECO:0000313" key="1">
    <source>
        <dbReference type="EMBL" id="TNN81837.1"/>
    </source>
</evidence>
<organism evidence="1 2">
    <name type="scientific">Liparis tanakae</name>
    <name type="common">Tanaka's snailfish</name>
    <dbReference type="NCBI Taxonomy" id="230148"/>
    <lineage>
        <taxon>Eukaryota</taxon>
        <taxon>Metazoa</taxon>
        <taxon>Chordata</taxon>
        <taxon>Craniata</taxon>
        <taxon>Vertebrata</taxon>
        <taxon>Euteleostomi</taxon>
        <taxon>Actinopterygii</taxon>
        <taxon>Neopterygii</taxon>
        <taxon>Teleostei</taxon>
        <taxon>Neoteleostei</taxon>
        <taxon>Acanthomorphata</taxon>
        <taxon>Eupercaria</taxon>
        <taxon>Perciformes</taxon>
        <taxon>Cottioidei</taxon>
        <taxon>Cottales</taxon>
        <taxon>Liparidae</taxon>
        <taxon>Liparis</taxon>
    </lineage>
</organism>
<gene>
    <name evidence="1" type="ORF">EYF80_007966</name>
</gene>
<reference evidence="1 2" key="1">
    <citation type="submission" date="2019-03" db="EMBL/GenBank/DDBJ databases">
        <title>First draft genome of Liparis tanakae, snailfish: a comprehensive survey of snailfish specific genes.</title>
        <authorList>
            <person name="Kim W."/>
            <person name="Song I."/>
            <person name="Jeong J.-H."/>
            <person name="Kim D."/>
            <person name="Kim S."/>
            <person name="Ryu S."/>
            <person name="Song J.Y."/>
            <person name="Lee S.K."/>
        </authorList>
    </citation>
    <scope>NUCLEOTIDE SEQUENCE [LARGE SCALE GENOMIC DNA]</scope>
    <source>
        <tissue evidence="1">Muscle</tissue>
    </source>
</reference>